<reference evidence="1 2" key="1">
    <citation type="submission" date="2020-12" db="EMBL/GenBank/DDBJ databases">
        <title>strain FJAT-54423T represents a novel species of the genus Brevibacillus.</title>
        <authorList>
            <person name="Tang R."/>
        </authorList>
    </citation>
    <scope>NUCLEOTIDE SEQUENCE [LARGE SCALE GENOMIC DNA]</scope>
    <source>
        <strain evidence="1 2">FJAT-54423</strain>
    </source>
</reference>
<sequence>MTTLKHSYPNGGTYANSAGFAVKIKPKKKMKVSALYFYTKSGGSVNATPWIKNTAGTKISTGSAVVINTTLQWWTFPITQIELQANTDYWIGVDGTNFLDIYGSDSAAVDYPDVYLYANGTYNPDFINNPTAITAADQNLGLEYSVNAVPTLNLTSPSDNQTLAEGNTMLVEGTAGDTDNGNVVTVKYRINGGTNRAIASGVSDGSSPISFSKALTYSNKRLFDGSTDIVGADLAEGVDHTLAVWAEDDQGGKSAEITRKFRVIHNRPPVISGENADLGTIMTPPSRTYTVTDPESNPFTVTEKINGTVIRTFPGVAGQEETITIPHDLWIRLDLDTPHTLTVEATDSNGLTSTRTFTFTRTETHIEFLLNFDNPAVAAHFTLDGMPKRVLVTLERYLPPGSSIESVKVCNNALDAEPTWEDATAAVTAGRGYLFTNQTRTAQDWRIDIWVVIAKGTATERARLDGFGGAFD</sequence>
<dbReference type="Proteomes" id="UP000595847">
    <property type="component" value="Chromosome"/>
</dbReference>
<dbReference type="Gene3D" id="2.60.40.10">
    <property type="entry name" value="Immunoglobulins"/>
    <property type="match status" value="1"/>
</dbReference>
<protein>
    <submittedName>
        <fullName evidence="1">Uncharacterized protein</fullName>
    </submittedName>
</protein>
<accession>A0A7T5EMB2</accession>
<dbReference type="EMBL" id="CP066308">
    <property type="protein sequence ID" value="QQE75229.1"/>
    <property type="molecule type" value="Genomic_DNA"/>
</dbReference>
<dbReference type="InterPro" id="IPR013783">
    <property type="entry name" value="Ig-like_fold"/>
</dbReference>
<gene>
    <name evidence="1" type="ORF">JD108_04675</name>
</gene>
<dbReference type="AlphaFoldDB" id="A0A7T5EMB2"/>
<evidence type="ECO:0000313" key="1">
    <source>
        <dbReference type="EMBL" id="QQE75229.1"/>
    </source>
</evidence>
<proteinExistence type="predicted"/>
<evidence type="ECO:0000313" key="2">
    <source>
        <dbReference type="Proteomes" id="UP000595847"/>
    </source>
</evidence>
<dbReference type="RefSeq" id="WP_198828759.1">
    <property type="nucleotide sequence ID" value="NZ_CP066308.1"/>
</dbReference>
<dbReference type="KEGG" id="bcop:JD108_04675"/>
<name>A0A7T5EMB2_9BACL</name>
<organism evidence="1 2">
    <name type="scientific">Brevibacillus composti</name>
    <dbReference type="NCBI Taxonomy" id="2796470"/>
    <lineage>
        <taxon>Bacteria</taxon>
        <taxon>Bacillati</taxon>
        <taxon>Bacillota</taxon>
        <taxon>Bacilli</taxon>
        <taxon>Bacillales</taxon>
        <taxon>Paenibacillaceae</taxon>
        <taxon>Brevibacillus</taxon>
    </lineage>
</organism>
<dbReference type="Pfam" id="PF17957">
    <property type="entry name" value="Big_7"/>
    <property type="match status" value="1"/>
</dbReference>